<gene>
    <name evidence="2" type="ORF">RFI_19756</name>
</gene>
<proteinExistence type="predicted"/>
<comment type="caution">
    <text evidence="2">The sequence shown here is derived from an EMBL/GenBank/DDBJ whole genome shotgun (WGS) entry which is preliminary data.</text>
</comment>
<name>X6MWV3_RETFI</name>
<sequence length="167" mass="18507">QQQQQQQQQRDYSKSAPVSAVVSPAGDVGSKSFSVQNEADAENNGNAGTRSKILELWYKSQRQLMHGQLPKICKKYNVKLNKLDEFLANMPTENNNLGNANAKGKVDADVTIHIDSNANANANAKGKAKDYLNVNVFEIMKMNGSSRNGFDKYQPKINHIDGVPLHY</sequence>
<accession>X6MWV3</accession>
<dbReference type="AlphaFoldDB" id="X6MWV3"/>
<feature type="compositionally biased region" description="Low complexity" evidence="1">
    <location>
        <begin position="1"/>
        <end position="25"/>
    </location>
</feature>
<dbReference type="EMBL" id="ASPP01016383">
    <property type="protein sequence ID" value="ETO17565.1"/>
    <property type="molecule type" value="Genomic_DNA"/>
</dbReference>
<evidence type="ECO:0000313" key="3">
    <source>
        <dbReference type="Proteomes" id="UP000023152"/>
    </source>
</evidence>
<reference evidence="2 3" key="1">
    <citation type="journal article" date="2013" name="Curr. Biol.">
        <title>The Genome of the Foraminiferan Reticulomyxa filosa.</title>
        <authorList>
            <person name="Glockner G."/>
            <person name="Hulsmann N."/>
            <person name="Schleicher M."/>
            <person name="Noegel A.A."/>
            <person name="Eichinger L."/>
            <person name="Gallinger C."/>
            <person name="Pawlowski J."/>
            <person name="Sierra R."/>
            <person name="Euteneuer U."/>
            <person name="Pillet L."/>
            <person name="Moustafa A."/>
            <person name="Platzer M."/>
            <person name="Groth M."/>
            <person name="Szafranski K."/>
            <person name="Schliwa M."/>
        </authorList>
    </citation>
    <scope>NUCLEOTIDE SEQUENCE [LARGE SCALE GENOMIC DNA]</scope>
</reference>
<organism evidence="2 3">
    <name type="scientific">Reticulomyxa filosa</name>
    <dbReference type="NCBI Taxonomy" id="46433"/>
    <lineage>
        <taxon>Eukaryota</taxon>
        <taxon>Sar</taxon>
        <taxon>Rhizaria</taxon>
        <taxon>Retaria</taxon>
        <taxon>Foraminifera</taxon>
        <taxon>Monothalamids</taxon>
        <taxon>Reticulomyxidae</taxon>
        <taxon>Reticulomyxa</taxon>
    </lineage>
</organism>
<feature type="region of interest" description="Disordered" evidence="1">
    <location>
        <begin position="1"/>
        <end position="46"/>
    </location>
</feature>
<feature type="non-terminal residue" evidence="2">
    <location>
        <position position="1"/>
    </location>
</feature>
<evidence type="ECO:0000313" key="2">
    <source>
        <dbReference type="EMBL" id="ETO17565.1"/>
    </source>
</evidence>
<dbReference type="Proteomes" id="UP000023152">
    <property type="component" value="Unassembled WGS sequence"/>
</dbReference>
<keyword evidence="3" id="KW-1185">Reference proteome</keyword>
<feature type="non-terminal residue" evidence="2">
    <location>
        <position position="167"/>
    </location>
</feature>
<protein>
    <submittedName>
        <fullName evidence="2">Uncharacterized protein</fullName>
    </submittedName>
</protein>
<evidence type="ECO:0000256" key="1">
    <source>
        <dbReference type="SAM" id="MobiDB-lite"/>
    </source>
</evidence>